<proteinExistence type="predicted"/>
<protein>
    <recommendedName>
        <fullName evidence="1">DUF7869 domain-containing protein</fullName>
    </recommendedName>
</protein>
<name>A0AAD5M3J4_PYTIN</name>
<dbReference type="PANTHER" id="PTHR34415">
    <property type="entry name" value="INTEGRASE CATALYTIC DOMAIN-CONTAINING PROTEIN"/>
    <property type="match status" value="1"/>
</dbReference>
<reference evidence="2" key="1">
    <citation type="submission" date="2021-12" db="EMBL/GenBank/DDBJ databases">
        <title>Prjna785345.</title>
        <authorList>
            <person name="Rujirawat T."/>
            <person name="Krajaejun T."/>
        </authorList>
    </citation>
    <scope>NUCLEOTIDE SEQUENCE</scope>
    <source>
        <strain evidence="2">Pi057C3</strain>
    </source>
</reference>
<gene>
    <name evidence="2" type="ORF">P43SY_003547</name>
</gene>
<evidence type="ECO:0000313" key="3">
    <source>
        <dbReference type="Proteomes" id="UP001209570"/>
    </source>
</evidence>
<accession>A0AAD5M3J4</accession>
<evidence type="ECO:0000313" key="2">
    <source>
        <dbReference type="EMBL" id="KAJ0400993.1"/>
    </source>
</evidence>
<dbReference type="Pfam" id="PF25273">
    <property type="entry name" value="DUF7869"/>
    <property type="match status" value="1"/>
</dbReference>
<dbReference type="Proteomes" id="UP001209570">
    <property type="component" value="Unassembled WGS sequence"/>
</dbReference>
<dbReference type="PANTHER" id="PTHR34415:SF1">
    <property type="entry name" value="INTEGRASE CATALYTIC DOMAIN-CONTAINING PROTEIN"/>
    <property type="match status" value="1"/>
</dbReference>
<organism evidence="2 3">
    <name type="scientific">Pythium insidiosum</name>
    <name type="common">Pythiosis disease agent</name>
    <dbReference type="NCBI Taxonomy" id="114742"/>
    <lineage>
        <taxon>Eukaryota</taxon>
        <taxon>Sar</taxon>
        <taxon>Stramenopiles</taxon>
        <taxon>Oomycota</taxon>
        <taxon>Peronosporomycetes</taxon>
        <taxon>Pythiales</taxon>
        <taxon>Pythiaceae</taxon>
        <taxon>Pythium</taxon>
    </lineage>
</organism>
<dbReference type="InterPro" id="IPR057191">
    <property type="entry name" value="DUF7869"/>
</dbReference>
<evidence type="ECO:0000259" key="1">
    <source>
        <dbReference type="Pfam" id="PF25273"/>
    </source>
</evidence>
<comment type="caution">
    <text evidence="2">The sequence shown here is derived from an EMBL/GenBank/DDBJ whole genome shotgun (WGS) entry which is preliminary data.</text>
</comment>
<keyword evidence="3" id="KW-1185">Reference proteome</keyword>
<feature type="domain" description="DUF7869" evidence="1">
    <location>
        <begin position="19"/>
        <end position="71"/>
    </location>
</feature>
<sequence>MLHKFALENGIYTNTTVWAIYVDNCGAQNKNNHLVRFLLFLVDSGRLRAANLYFFVKGHTKNNCDRGFATFK</sequence>
<dbReference type="EMBL" id="JAKCXM010000140">
    <property type="protein sequence ID" value="KAJ0400993.1"/>
    <property type="molecule type" value="Genomic_DNA"/>
</dbReference>
<dbReference type="AlphaFoldDB" id="A0AAD5M3J4"/>